<proteinExistence type="predicted"/>
<evidence type="ECO:0000313" key="1">
    <source>
        <dbReference type="EMBL" id="KAA6312542.1"/>
    </source>
</evidence>
<feature type="non-terminal residue" evidence="1">
    <location>
        <position position="38"/>
    </location>
</feature>
<dbReference type="EMBL" id="SNRY01006461">
    <property type="protein sequence ID" value="KAA6312542.1"/>
    <property type="molecule type" value="Genomic_DNA"/>
</dbReference>
<comment type="caution">
    <text evidence="1">The sequence shown here is derived from an EMBL/GenBank/DDBJ whole genome shotgun (WGS) entry which is preliminary data.</text>
</comment>
<accession>A0A5J4PTT6</accession>
<dbReference type="AlphaFoldDB" id="A0A5J4PTT6"/>
<gene>
    <name evidence="1" type="ORF">EZS27_036546</name>
</gene>
<organism evidence="1">
    <name type="scientific">termite gut metagenome</name>
    <dbReference type="NCBI Taxonomy" id="433724"/>
    <lineage>
        <taxon>unclassified sequences</taxon>
        <taxon>metagenomes</taxon>
        <taxon>organismal metagenomes</taxon>
    </lineage>
</organism>
<protein>
    <submittedName>
        <fullName evidence="1">Uncharacterized protein</fullName>
    </submittedName>
</protein>
<reference evidence="1" key="1">
    <citation type="submission" date="2019-03" db="EMBL/GenBank/DDBJ databases">
        <title>Single cell metagenomics reveals metabolic interactions within the superorganism composed of flagellate Streblomastix strix and complex community of Bacteroidetes bacteria on its surface.</title>
        <authorList>
            <person name="Treitli S.C."/>
            <person name="Kolisko M."/>
            <person name="Husnik F."/>
            <person name="Keeling P."/>
            <person name="Hampl V."/>
        </authorList>
    </citation>
    <scope>NUCLEOTIDE SEQUENCE</scope>
    <source>
        <strain evidence="1">STM</strain>
    </source>
</reference>
<name>A0A5J4PTT6_9ZZZZ</name>
<sequence>MLYIDILLIYSILKNQKKEEYPHTTLKSQKNTPIGKSL</sequence>